<dbReference type="STRING" id="1296565.SAMN05660657_00203"/>
<dbReference type="PROSITE" id="PS51318">
    <property type="entry name" value="TAT"/>
    <property type="match status" value="1"/>
</dbReference>
<evidence type="ECO:0000313" key="5">
    <source>
        <dbReference type="EMBL" id="SFT33979.1"/>
    </source>
</evidence>
<dbReference type="InterPro" id="IPR006626">
    <property type="entry name" value="PbH1"/>
</dbReference>
<dbReference type="SUPFAM" id="SSF51126">
    <property type="entry name" value="Pectin lyase-like"/>
    <property type="match status" value="2"/>
</dbReference>
<dbReference type="GO" id="GO:0005576">
    <property type="term" value="C:extracellular region"/>
    <property type="evidence" value="ECO:0007669"/>
    <property type="project" value="UniProtKB-SubCell"/>
</dbReference>
<proteinExistence type="predicted"/>
<dbReference type="Pfam" id="PF12708">
    <property type="entry name" value="Pect-lyase_RHGA_epim"/>
    <property type="match status" value="1"/>
</dbReference>
<name>A0A1I6X6T5_9ACTN</name>
<evidence type="ECO:0000256" key="1">
    <source>
        <dbReference type="ARBA" id="ARBA00004613"/>
    </source>
</evidence>
<dbReference type="OrthoDB" id="4658174at2"/>
<feature type="region of interest" description="Disordered" evidence="3">
    <location>
        <begin position="1"/>
        <end position="20"/>
    </location>
</feature>
<feature type="compositionally biased region" description="Basic and acidic residues" evidence="3">
    <location>
        <begin position="1"/>
        <end position="11"/>
    </location>
</feature>
<dbReference type="InterPro" id="IPR006311">
    <property type="entry name" value="TAT_signal"/>
</dbReference>
<feature type="domain" description="Rhamnogalacturonase A/B/Epimerase-like pectate lyase" evidence="4">
    <location>
        <begin position="65"/>
        <end position="263"/>
    </location>
</feature>
<gene>
    <name evidence="5" type="ORF">SAMN05660657_00203</name>
</gene>
<evidence type="ECO:0000256" key="3">
    <source>
        <dbReference type="SAM" id="MobiDB-lite"/>
    </source>
</evidence>
<dbReference type="Gene3D" id="2.160.20.10">
    <property type="entry name" value="Single-stranded right-handed beta-helix, Pectin lyase-like"/>
    <property type="match status" value="2"/>
</dbReference>
<reference evidence="6" key="1">
    <citation type="submission" date="2016-10" db="EMBL/GenBank/DDBJ databases">
        <authorList>
            <person name="Varghese N."/>
            <person name="Submissions S."/>
        </authorList>
    </citation>
    <scope>NUCLEOTIDE SEQUENCE [LARGE SCALE GENOMIC DNA]</scope>
    <source>
        <strain evidence="6">DSM 46136</strain>
    </source>
</reference>
<sequence>MSAESKARSPGEDTPVQAGWRRRDLLTLGGGVGVAGVLTAAVTATGRSTDSGAAACGQVLHGPVHVGDHGARGDGVTDDTAALQSVVDEHAGRVIVFGSGTYLVSQLLLPTGTYLDLGSAVLRRTGNTEGAAGGTTLRNADLDGGNADITVLGGTIEGGADATGRLLGFVNTQRVDVRGTTLRKGGSAFVDWMFVLQACEDVHVSDVRITGGTEVGEDGLHIKACSRVTVANCTIESGDDALAIVQQYRQQKPVRDIAVTNCVLSSRSAHMIRISVFPEEAEPIEGVVLSNILGRTPPGGSVGTPVLVNDDTGQGLIRRLSIDNVVIDARDSAGDAWRLANVRGIGLRGVRVVGADTRSFRFEACTDVSLSDCHAEAPRPGSGNAAWTFAACRDVSLVNCSATQAPVHGFEVNGASSAFRFISCHSTDSGAYGFHLEEVVGVLLSACVATGGVQGVNCDVASPPSGVRVLGCRFTGQTDRAVKTPPASTTVLAITEESVPPSGDRLAGPIGFFGAQPVPRPSVVGSRGGNEALAALIRALADLGLVEDDTVG</sequence>
<evidence type="ECO:0000313" key="6">
    <source>
        <dbReference type="Proteomes" id="UP000199546"/>
    </source>
</evidence>
<dbReference type="AlphaFoldDB" id="A0A1I6X6T5"/>
<dbReference type="InterPro" id="IPR024535">
    <property type="entry name" value="RHGA/B-epi-like_pectate_lyase"/>
</dbReference>
<accession>A0A1I6X6T5</accession>
<evidence type="ECO:0000256" key="2">
    <source>
        <dbReference type="ARBA" id="ARBA00022525"/>
    </source>
</evidence>
<dbReference type="SMART" id="SM00710">
    <property type="entry name" value="PbH1"/>
    <property type="match status" value="5"/>
</dbReference>
<dbReference type="InterPro" id="IPR011050">
    <property type="entry name" value="Pectin_lyase_fold/virulence"/>
</dbReference>
<protein>
    <submittedName>
        <fullName evidence="5">Pectate lyase superfamily protein</fullName>
    </submittedName>
</protein>
<keyword evidence="2" id="KW-0964">Secreted</keyword>
<dbReference type="Proteomes" id="UP000199546">
    <property type="component" value="Unassembled WGS sequence"/>
</dbReference>
<dbReference type="EMBL" id="FPBA01000001">
    <property type="protein sequence ID" value="SFT33979.1"/>
    <property type="molecule type" value="Genomic_DNA"/>
</dbReference>
<dbReference type="RefSeq" id="WP_093577589.1">
    <property type="nucleotide sequence ID" value="NZ_FPBA01000001.1"/>
</dbReference>
<evidence type="ECO:0000259" key="4">
    <source>
        <dbReference type="Pfam" id="PF12708"/>
    </source>
</evidence>
<organism evidence="5 6">
    <name type="scientific">Geodermatophilus amargosae</name>
    <dbReference type="NCBI Taxonomy" id="1296565"/>
    <lineage>
        <taxon>Bacteria</taxon>
        <taxon>Bacillati</taxon>
        <taxon>Actinomycetota</taxon>
        <taxon>Actinomycetes</taxon>
        <taxon>Geodermatophilales</taxon>
        <taxon>Geodermatophilaceae</taxon>
        <taxon>Geodermatophilus</taxon>
    </lineage>
</organism>
<keyword evidence="5" id="KW-0456">Lyase</keyword>
<dbReference type="InterPro" id="IPR012334">
    <property type="entry name" value="Pectin_lyas_fold"/>
</dbReference>
<comment type="subcellular location">
    <subcellularLocation>
        <location evidence="1">Secreted</location>
    </subcellularLocation>
</comment>
<dbReference type="GO" id="GO:0016829">
    <property type="term" value="F:lyase activity"/>
    <property type="evidence" value="ECO:0007669"/>
    <property type="project" value="UniProtKB-KW"/>
</dbReference>
<dbReference type="PANTHER" id="PTHR31375">
    <property type="match status" value="1"/>
</dbReference>
<keyword evidence="6" id="KW-1185">Reference proteome</keyword>